<gene>
    <name evidence="2" type="ORF">GCM10017600_60530</name>
</gene>
<dbReference type="RefSeq" id="WP_271220962.1">
    <property type="nucleotide sequence ID" value="NZ_BAAAVD010000037.1"/>
</dbReference>
<dbReference type="EMBL" id="BSEV01000017">
    <property type="protein sequence ID" value="GLK12643.1"/>
    <property type="molecule type" value="Genomic_DNA"/>
</dbReference>
<protein>
    <submittedName>
        <fullName evidence="2">Uncharacterized protein</fullName>
    </submittedName>
</protein>
<evidence type="ECO:0000313" key="3">
    <source>
        <dbReference type="Proteomes" id="UP001143474"/>
    </source>
</evidence>
<evidence type="ECO:0000256" key="1">
    <source>
        <dbReference type="SAM" id="MobiDB-lite"/>
    </source>
</evidence>
<comment type="caution">
    <text evidence="2">The sequence shown here is derived from an EMBL/GenBank/DDBJ whole genome shotgun (WGS) entry which is preliminary data.</text>
</comment>
<organism evidence="2 3">
    <name type="scientific">Streptosporangium carneum</name>
    <dbReference type="NCBI Taxonomy" id="47481"/>
    <lineage>
        <taxon>Bacteria</taxon>
        <taxon>Bacillati</taxon>
        <taxon>Actinomycetota</taxon>
        <taxon>Actinomycetes</taxon>
        <taxon>Streptosporangiales</taxon>
        <taxon>Streptosporangiaceae</taxon>
        <taxon>Streptosporangium</taxon>
    </lineage>
</organism>
<evidence type="ECO:0000313" key="2">
    <source>
        <dbReference type="EMBL" id="GLK12643.1"/>
    </source>
</evidence>
<sequence length="130" mass="14383">METGGEAKRGHESGNPMLEHGPVGRWRTAIGTAGALFGEEILFTEDGTGLLTTHSVIFGTERSSFRWRMDGPARLRIHLVDSEEDVDRETVVAMEFRSHDSDVGRQTVLAEQGKKGFWLVSDPLERIGDS</sequence>
<feature type="region of interest" description="Disordered" evidence="1">
    <location>
        <begin position="1"/>
        <end position="23"/>
    </location>
</feature>
<dbReference type="AlphaFoldDB" id="A0A9W6MG82"/>
<accession>A0A9W6MG82</accession>
<reference evidence="2" key="2">
    <citation type="submission" date="2023-01" db="EMBL/GenBank/DDBJ databases">
        <authorList>
            <person name="Sun Q."/>
            <person name="Evtushenko L."/>
        </authorList>
    </citation>
    <scope>NUCLEOTIDE SEQUENCE</scope>
    <source>
        <strain evidence="2">VKM Ac-2007</strain>
    </source>
</reference>
<keyword evidence="3" id="KW-1185">Reference proteome</keyword>
<feature type="compositionally biased region" description="Basic and acidic residues" evidence="1">
    <location>
        <begin position="1"/>
        <end position="12"/>
    </location>
</feature>
<name>A0A9W6MG82_9ACTN</name>
<reference evidence="2" key="1">
    <citation type="journal article" date="2014" name="Int. J. Syst. Evol. Microbiol.">
        <title>Complete genome sequence of Corynebacterium casei LMG S-19264T (=DSM 44701T), isolated from a smear-ripened cheese.</title>
        <authorList>
            <consortium name="US DOE Joint Genome Institute (JGI-PGF)"/>
            <person name="Walter F."/>
            <person name="Albersmeier A."/>
            <person name="Kalinowski J."/>
            <person name="Ruckert C."/>
        </authorList>
    </citation>
    <scope>NUCLEOTIDE SEQUENCE</scope>
    <source>
        <strain evidence="2">VKM Ac-2007</strain>
    </source>
</reference>
<proteinExistence type="predicted"/>
<dbReference type="Proteomes" id="UP001143474">
    <property type="component" value="Unassembled WGS sequence"/>
</dbReference>